<reference evidence="1 2" key="1">
    <citation type="submission" date="2018-06" db="EMBL/GenBank/DDBJ databases">
        <authorList>
            <consortium name="Pathogen Informatics"/>
            <person name="Doyle S."/>
        </authorList>
    </citation>
    <scope>NUCLEOTIDE SEQUENCE [LARGE SCALE GENOMIC DNA]</scope>
    <source>
        <strain evidence="1 2">NCTC13149</strain>
    </source>
</reference>
<gene>
    <name evidence="1" type="ORF">NCTC13149_01566</name>
</gene>
<dbReference type="AlphaFoldDB" id="A0A379C6H3"/>
<dbReference type="RefSeq" id="WP_019035109.1">
    <property type="nucleotide sequence ID" value="NZ_UGSZ01000001.1"/>
</dbReference>
<organism evidence="1 2">
    <name type="scientific">Peptoniphilus lacrimalis</name>
    <dbReference type="NCBI Taxonomy" id="33031"/>
    <lineage>
        <taxon>Bacteria</taxon>
        <taxon>Bacillati</taxon>
        <taxon>Bacillota</taxon>
        <taxon>Tissierellia</taxon>
        <taxon>Tissierellales</taxon>
        <taxon>Peptoniphilaceae</taxon>
        <taxon>Peptoniphilus</taxon>
    </lineage>
</organism>
<sequence>MKIDTKDLKGYRNNLGKFKRVADEIFMEATYEAATRVFQATVKNTPVDTGFLRESWNIDDVKKKGSVYEIEISNDVEYAAYVEYGHRIVSGGDTLGWKDGVFMLTIAEKNLEKVMDKIFQRKFEKRFKEIW</sequence>
<dbReference type="InterPro" id="IPR010064">
    <property type="entry name" value="HK97-gp10_tail"/>
</dbReference>
<dbReference type="Pfam" id="PF04883">
    <property type="entry name" value="HK97-gp10_like"/>
    <property type="match status" value="1"/>
</dbReference>
<protein>
    <submittedName>
        <fullName evidence="1">Bacteriophage protein of uncharacterized function (DUF646)</fullName>
    </submittedName>
</protein>
<dbReference type="OrthoDB" id="1850874at2"/>
<accession>A0A379C6H3</accession>
<proteinExistence type="predicted"/>
<evidence type="ECO:0000313" key="1">
    <source>
        <dbReference type="EMBL" id="SUB57709.1"/>
    </source>
</evidence>
<dbReference type="EMBL" id="UGSZ01000001">
    <property type="protein sequence ID" value="SUB57709.1"/>
    <property type="molecule type" value="Genomic_DNA"/>
</dbReference>
<evidence type="ECO:0000313" key="2">
    <source>
        <dbReference type="Proteomes" id="UP000255517"/>
    </source>
</evidence>
<dbReference type="STRING" id="1122949.GCA_000378725_01463"/>
<name>A0A379C6H3_9FIRM</name>
<dbReference type="Proteomes" id="UP000255517">
    <property type="component" value="Unassembled WGS sequence"/>
</dbReference>